<dbReference type="EMBL" id="JBJQND010000001">
    <property type="protein sequence ID" value="KAL3890158.1"/>
    <property type="molecule type" value="Genomic_DNA"/>
</dbReference>
<feature type="compositionally biased region" description="Polar residues" evidence="2">
    <location>
        <begin position="423"/>
        <end position="432"/>
    </location>
</feature>
<dbReference type="InterPro" id="IPR013762">
    <property type="entry name" value="Integrase-like_cat_sf"/>
</dbReference>
<dbReference type="GO" id="GO:0006310">
    <property type="term" value="P:DNA recombination"/>
    <property type="evidence" value="ECO:0007669"/>
    <property type="project" value="UniProtKB-KW"/>
</dbReference>
<keyword evidence="4" id="KW-1185">Reference proteome</keyword>
<evidence type="ECO:0000256" key="2">
    <source>
        <dbReference type="SAM" id="MobiDB-lite"/>
    </source>
</evidence>
<dbReference type="InterPro" id="IPR011010">
    <property type="entry name" value="DNA_brk_join_enz"/>
</dbReference>
<dbReference type="Proteomes" id="UP001634394">
    <property type="component" value="Unassembled WGS sequence"/>
</dbReference>
<proteinExistence type="predicted"/>
<reference evidence="3 4" key="1">
    <citation type="submission" date="2024-11" db="EMBL/GenBank/DDBJ databases">
        <title>Chromosome-level genome assembly of the freshwater bivalve Anodonta woodiana.</title>
        <authorList>
            <person name="Chen X."/>
        </authorList>
    </citation>
    <scope>NUCLEOTIDE SEQUENCE [LARGE SCALE GENOMIC DNA]</scope>
    <source>
        <strain evidence="3">MN2024</strain>
        <tissue evidence="3">Gills</tissue>
    </source>
</reference>
<evidence type="ECO:0000313" key="3">
    <source>
        <dbReference type="EMBL" id="KAL3890158.1"/>
    </source>
</evidence>
<dbReference type="AlphaFoldDB" id="A0ABD3XYP4"/>
<evidence type="ECO:0000256" key="1">
    <source>
        <dbReference type="ARBA" id="ARBA00023172"/>
    </source>
</evidence>
<dbReference type="Gene3D" id="1.10.443.10">
    <property type="entry name" value="Intergrase catalytic core"/>
    <property type="match status" value="1"/>
</dbReference>
<evidence type="ECO:0000313" key="4">
    <source>
        <dbReference type="Proteomes" id="UP001634394"/>
    </source>
</evidence>
<protein>
    <submittedName>
        <fullName evidence="3">Uncharacterized protein</fullName>
    </submittedName>
</protein>
<feature type="region of interest" description="Disordered" evidence="2">
    <location>
        <begin position="403"/>
        <end position="445"/>
    </location>
</feature>
<sequence>MEKLSTDEIAVELLLSDVTNNDENLQEIDFQIIHQKHFLQCDRFKKVTSEDVNVFLEEQANINTKKKTEGDLKLFMAFLQSQGEQRFPELIPTSDLNQHISHFIFSVRKKGGDEFEPSSLRGMISSIDRYLRTKSYGVSIITDIKFDKSISVLKMKLKNLKKLGKGNKPRASDPISDQDLHKVYEAKTLESANNLTAVLHSMWLICTVHFGMRTGKETHKLQWGDISLQLDDSNQEYIVYNTERQTKTRTGVNERNIRLAKPRAYAIPDIPQKDPKMMTDTGLSLTDKCITPYSVRKHLIQKLNDEGIPANHIVQISGHKNINSLNNYSNLNPAQSRNISNILSNVPALHVIQPVIRETAPPVAPATVSSSTKEFQSIPGYEFSGILTNAVIHGDVHIHLQQRSETQSLSQTTQYVSGRKTKSSGIVSSQPSKWRRIISSDTDSE</sequence>
<accession>A0ABD3XYP4</accession>
<organism evidence="3 4">
    <name type="scientific">Sinanodonta woodiana</name>
    <name type="common">Chinese pond mussel</name>
    <name type="synonym">Anodonta woodiana</name>
    <dbReference type="NCBI Taxonomy" id="1069815"/>
    <lineage>
        <taxon>Eukaryota</taxon>
        <taxon>Metazoa</taxon>
        <taxon>Spiralia</taxon>
        <taxon>Lophotrochozoa</taxon>
        <taxon>Mollusca</taxon>
        <taxon>Bivalvia</taxon>
        <taxon>Autobranchia</taxon>
        <taxon>Heteroconchia</taxon>
        <taxon>Palaeoheterodonta</taxon>
        <taxon>Unionida</taxon>
        <taxon>Unionoidea</taxon>
        <taxon>Unionidae</taxon>
        <taxon>Unioninae</taxon>
        <taxon>Sinanodonta</taxon>
    </lineage>
</organism>
<dbReference type="InterPro" id="IPR042838">
    <property type="entry name" value="KIAA1958"/>
</dbReference>
<feature type="compositionally biased region" description="Polar residues" evidence="2">
    <location>
        <begin position="403"/>
        <end position="416"/>
    </location>
</feature>
<dbReference type="PANTHER" id="PTHR46963:SF4">
    <property type="entry name" value="HYPOTHETICAL PROTEIN MGC115716"/>
    <property type="match status" value="1"/>
</dbReference>
<dbReference type="SUPFAM" id="SSF56349">
    <property type="entry name" value="DNA breaking-rejoining enzymes"/>
    <property type="match status" value="1"/>
</dbReference>
<keyword evidence="1" id="KW-0233">DNA recombination</keyword>
<name>A0ABD3XYP4_SINWO</name>
<gene>
    <name evidence="3" type="ORF">ACJMK2_002450</name>
</gene>
<comment type="caution">
    <text evidence="3">The sequence shown here is derived from an EMBL/GenBank/DDBJ whole genome shotgun (WGS) entry which is preliminary data.</text>
</comment>
<dbReference type="PANTHER" id="PTHR46963">
    <property type="entry name" value="SIMILAR TO RIKEN CDNA E130308A19"/>
    <property type="match status" value="1"/>
</dbReference>